<evidence type="ECO:0000256" key="3">
    <source>
        <dbReference type="ARBA" id="ARBA00022729"/>
    </source>
</evidence>
<dbReference type="SMART" id="SM00228">
    <property type="entry name" value="PDZ"/>
    <property type="match status" value="2"/>
</dbReference>
<feature type="domain" description="PDZ" evidence="9">
    <location>
        <begin position="396"/>
        <end position="476"/>
    </location>
</feature>
<dbReference type="Pfam" id="PF13180">
    <property type="entry name" value="PDZ_2"/>
    <property type="match status" value="2"/>
</dbReference>
<keyword evidence="6" id="KW-0720">Serine protease</keyword>
<proteinExistence type="inferred from homology"/>
<dbReference type="InterPro" id="IPR001940">
    <property type="entry name" value="Peptidase_S1C"/>
</dbReference>
<dbReference type="CDD" id="cd06779">
    <property type="entry name" value="cpPDZ_Deg_HtrA-like"/>
    <property type="match status" value="1"/>
</dbReference>
<keyword evidence="11" id="KW-1185">Reference proteome</keyword>
<dbReference type="Pfam" id="PF13365">
    <property type="entry name" value="Trypsin_2"/>
    <property type="match status" value="1"/>
</dbReference>
<feature type="active site" description="Charge relay system" evidence="7">
    <location>
        <position position="163"/>
    </location>
</feature>
<keyword evidence="4" id="KW-0677">Repeat</keyword>
<evidence type="ECO:0000313" key="11">
    <source>
        <dbReference type="Proteomes" id="UP000315700"/>
    </source>
</evidence>
<dbReference type="SUPFAM" id="SSF50494">
    <property type="entry name" value="Trypsin-like serine proteases"/>
    <property type="match status" value="1"/>
</dbReference>
<dbReference type="OrthoDB" id="248175at2"/>
<name>A0A517SCW2_9PLAN</name>
<gene>
    <name evidence="10" type="primary">mucD_1</name>
    <name evidence="10" type="ORF">Pan44_19970</name>
</gene>
<dbReference type="SUPFAM" id="SSF50156">
    <property type="entry name" value="PDZ domain-like"/>
    <property type="match status" value="2"/>
</dbReference>
<reference evidence="10 11" key="1">
    <citation type="submission" date="2019-02" db="EMBL/GenBank/DDBJ databases">
        <title>Deep-cultivation of Planctomycetes and their phenomic and genomic characterization uncovers novel biology.</title>
        <authorList>
            <person name="Wiegand S."/>
            <person name="Jogler M."/>
            <person name="Boedeker C."/>
            <person name="Pinto D."/>
            <person name="Vollmers J."/>
            <person name="Rivas-Marin E."/>
            <person name="Kohn T."/>
            <person name="Peeters S.H."/>
            <person name="Heuer A."/>
            <person name="Rast P."/>
            <person name="Oberbeckmann S."/>
            <person name="Bunk B."/>
            <person name="Jeske O."/>
            <person name="Meyerdierks A."/>
            <person name="Storesund J.E."/>
            <person name="Kallscheuer N."/>
            <person name="Luecker S."/>
            <person name="Lage O.M."/>
            <person name="Pohl T."/>
            <person name="Merkel B.J."/>
            <person name="Hornburger P."/>
            <person name="Mueller R.-W."/>
            <person name="Bruemmer F."/>
            <person name="Labrenz M."/>
            <person name="Spormann A.M."/>
            <person name="Op den Camp H."/>
            <person name="Overmann J."/>
            <person name="Amann R."/>
            <person name="Jetten M.S.M."/>
            <person name="Mascher T."/>
            <person name="Medema M.H."/>
            <person name="Devos D.P."/>
            <person name="Kaster A.-K."/>
            <person name="Ovreas L."/>
            <person name="Rohde M."/>
            <person name="Galperin M.Y."/>
            <person name="Jogler C."/>
        </authorList>
    </citation>
    <scope>NUCLEOTIDE SEQUENCE [LARGE SCALE GENOMIC DNA]</scope>
    <source>
        <strain evidence="10 11">Pan44</strain>
    </source>
</reference>
<evidence type="ECO:0000256" key="5">
    <source>
        <dbReference type="ARBA" id="ARBA00022801"/>
    </source>
</evidence>
<feature type="binding site" evidence="8">
    <location>
        <begin position="235"/>
        <end position="237"/>
    </location>
    <ligand>
        <name>substrate</name>
    </ligand>
</feature>
<dbReference type="InterPro" id="IPR009003">
    <property type="entry name" value="Peptidase_S1_PA"/>
</dbReference>
<accession>A0A517SCW2</accession>
<evidence type="ECO:0000313" key="10">
    <source>
        <dbReference type="EMBL" id="QDT53970.1"/>
    </source>
</evidence>
<evidence type="ECO:0000256" key="7">
    <source>
        <dbReference type="PIRSR" id="PIRSR611782-1"/>
    </source>
</evidence>
<evidence type="ECO:0000256" key="1">
    <source>
        <dbReference type="ARBA" id="ARBA00010541"/>
    </source>
</evidence>
<dbReference type="PROSITE" id="PS50106">
    <property type="entry name" value="PDZ"/>
    <property type="match status" value="2"/>
</dbReference>
<dbReference type="EMBL" id="CP036271">
    <property type="protein sequence ID" value="QDT53970.1"/>
    <property type="molecule type" value="Genomic_DNA"/>
</dbReference>
<dbReference type="AlphaFoldDB" id="A0A517SCW2"/>
<dbReference type="Proteomes" id="UP000315700">
    <property type="component" value="Chromosome"/>
</dbReference>
<evidence type="ECO:0000256" key="8">
    <source>
        <dbReference type="PIRSR" id="PIRSR611782-2"/>
    </source>
</evidence>
<dbReference type="RefSeq" id="WP_145029618.1">
    <property type="nucleotide sequence ID" value="NZ_CP036271.1"/>
</dbReference>
<protein>
    <submittedName>
        <fullName evidence="10">Putative periplasmic serine endoprotease DegP-like</fullName>
        <ecNumber evidence="10">3.4.21.107</ecNumber>
    </submittedName>
</protein>
<dbReference type="KEGG" id="ccos:Pan44_19970"/>
<keyword evidence="5 10" id="KW-0378">Hydrolase</keyword>
<feature type="domain" description="PDZ" evidence="9">
    <location>
        <begin position="281"/>
        <end position="348"/>
    </location>
</feature>
<dbReference type="GO" id="GO:0006508">
    <property type="term" value="P:proteolysis"/>
    <property type="evidence" value="ECO:0007669"/>
    <property type="project" value="UniProtKB-KW"/>
</dbReference>
<dbReference type="InterPro" id="IPR001478">
    <property type="entry name" value="PDZ"/>
</dbReference>
<evidence type="ECO:0000256" key="2">
    <source>
        <dbReference type="ARBA" id="ARBA00022670"/>
    </source>
</evidence>
<evidence type="ECO:0000256" key="4">
    <source>
        <dbReference type="ARBA" id="ARBA00022737"/>
    </source>
</evidence>
<dbReference type="Gene3D" id="2.40.10.120">
    <property type="match status" value="1"/>
</dbReference>
<dbReference type="GO" id="GO:0004252">
    <property type="term" value="F:serine-type endopeptidase activity"/>
    <property type="evidence" value="ECO:0007669"/>
    <property type="project" value="InterPro"/>
</dbReference>
<dbReference type="InterPro" id="IPR011782">
    <property type="entry name" value="Pept_S1C_Do"/>
</dbReference>
<dbReference type="FunCoup" id="A0A517SCW2">
    <property type="interactions" value="516"/>
</dbReference>
<evidence type="ECO:0000256" key="6">
    <source>
        <dbReference type="ARBA" id="ARBA00022825"/>
    </source>
</evidence>
<feature type="active site" description="Charge relay system" evidence="7">
    <location>
        <position position="237"/>
    </location>
</feature>
<evidence type="ECO:0000259" key="9">
    <source>
        <dbReference type="PROSITE" id="PS50106"/>
    </source>
</evidence>
<dbReference type="PANTHER" id="PTHR22939">
    <property type="entry name" value="SERINE PROTEASE FAMILY S1C HTRA-RELATED"/>
    <property type="match status" value="1"/>
</dbReference>
<sequence length="502" mass="52938">MNSVRRGTTWILAMVASMSLGAGAMVWSQPKPTLKAPLKTPTDLSLSFREAAKHVLPSVVSIQAVTKGTTRTVRGNDEMLDDLNQEEILRRFLGEGLPRGFGRGGRGGYVPQQIGTGSGVIIDSSGVILTNSHVVAQADEVTVELQSGHRLKAKSWATDPRRDVAIVKVESSDLLPAAEIGDSDEMQIGDWVLALGNPFNVGTSVTQGIISATGRTTNINELESYIQTDAAVNPGNSGGPLINLNGQVIGINTAISSNSGGYDGVSFAIPINMVRGIADQLISTGTVKRSYLGIGLQPLDEKLQSYFNVESGVLVTLVNPDTPASKAGVEPRDIIVEIAGKKITNRSMLMNLVDGLPAGKAQSLVVLRDGKRVELSVTPEEMPEGYTSALKRTMKSAEPEKVDEKTEAKLGISVMSISPEVAQQLGLKDSVKGVVVRKVELGGAAQEAGIGGGDVIVSVNQQPVTTPEEFGEALKKGDAKKGHLLEVSRDGASLLVVVHPTE</sequence>
<dbReference type="PRINTS" id="PR00834">
    <property type="entry name" value="PROTEASES2C"/>
</dbReference>
<dbReference type="NCBIfam" id="TIGR02037">
    <property type="entry name" value="degP_htrA_DO"/>
    <property type="match status" value="1"/>
</dbReference>
<feature type="binding site" evidence="8">
    <location>
        <position position="163"/>
    </location>
    <ligand>
        <name>substrate</name>
    </ligand>
</feature>
<keyword evidence="2 10" id="KW-0645">Protease</keyword>
<dbReference type="PANTHER" id="PTHR22939:SF129">
    <property type="entry name" value="SERINE PROTEASE HTRA2, MITOCHONDRIAL"/>
    <property type="match status" value="1"/>
</dbReference>
<keyword evidence="3" id="KW-0732">Signal</keyword>
<dbReference type="InterPro" id="IPR036034">
    <property type="entry name" value="PDZ_sf"/>
</dbReference>
<feature type="active site" description="Charge relay system" evidence="7">
    <location>
        <position position="133"/>
    </location>
</feature>
<dbReference type="EC" id="3.4.21.107" evidence="10"/>
<comment type="similarity">
    <text evidence="1">Belongs to the peptidase S1C family.</text>
</comment>
<organism evidence="10 11">
    <name type="scientific">Caulifigura coniformis</name>
    <dbReference type="NCBI Taxonomy" id="2527983"/>
    <lineage>
        <taxon>Bacteria</taxon>
        <taxon>Pseudomonadati</taxon>
        <taxon>Planctomycetota</taxon>
        <taxon>Planctomycetia</taxon>
        <taxon>Planctomycetales</taxon>
        <taxon>Planctomycetaceae</taxon>
        <taxon>Caulifigura</taxon>
    </lineage>
</organism>
<dbReference type="InParanoid" id="A0A517SCW2"/>
<feature type="binding site" evidence="8">
    <location>
        <position position="133"/>
    </location>
    <ligand>
        <name>substrate</name>
    </ligand>
</feature>
<dbReference type="Gene3D" id="2.30.42.10">
    <property type="match status" value="2"/>
</dbReference>